<dbReference type="InterPro" id="IPR016161">
    <property type="entry name" value="Ald_DH/histidinol_DH"/>
</dbReference>
<feature type="non-terminal residue" evidence="2">
    <location>
        <position position="99"/>
    </location>
</feature>
<name>A0A2M8Q628_9CHLR</name>
<dbReference type="GO" id="GO:0006574">
    <property type="term" value="P:L-valine catabolic process"/>
    <property type="evidence" value="ECO:0007669"/>
    <property type="project" value="TreeGrafter"/>
</dbReference>
<dbReference type="PANTHER" id="PTHR43866:SF4">
    <property type="entry name" value="MALONATE-SEMIALDEHYDE DEHYDROGENASE"/>
    <property type="match status" value="1"/>
</dbReference>
<dbReference type="InterPro" id="IPR016163">
    <property type="entry name" value="Ald_DH_C"/>
</dbReference>
<protein>
    <submittedName>
        <fullName evidence="2">Methylmalonate-semialdehyde dehydrogenase (CoA acylating)</fullName>
    </submittedName>
</protein>
<dbReference type="Gene3D" id="3.40.309.10">
    <property type="entry name" value="Aldehyde Dehydrogenase, Chain A, domain 2"/>
    <property type="match status" value="1"/>
</dbReference>
<dbReference type="SUPFAM" id="SSF53720">
    <property type="entry name" value="ALDH-like"/>
    <property type="match status" value="1"/>
</dbReference>
<proteinExistence type="predicted"/>
<evidence type="ECO:0000313" key="3">
    <source>
        <dbReference type="Proteomes" id="UP000230790"/>
    </source>
</evidence>
<dbReference type="GO" id="GO:0006210">
    <property type="term" value="P:thymine catabolic process"/>
    <property type="evidence" value="ECO:0007669"/>
    <property type="project" value="TreeGrafter"/>
</dbReference>
<accession>A0A2M8Q628</accession>
<dbReference type="InterPro" id="IPR015590">
    <property type="entry name" value="Aldehyde_DH_dom"/>
</dbReference>
<dbReference type="Pfam" id="PF00171">
    <property type="entry name" value="Aldedh"/>
    <property type="match status" value="1"/>
</dbReference>
<dbReference type="EMBL" id="PGTN01001287">
    <property type="protein sequence ID" value="PJF45251.1"/>
    <property type="molecule type" value="Genomic_DNA"/>
</dbReference>
<gene>
    <name evidence="2" type="ORF">CUN48_19845</name>
</gene>
<feature type="non-terminal residue" evidence="2">
    <location>
        <position position="1"/>
    </location>
</feature>
<evidence type="ECO:0000313" key="2">
    <source>
        <dbReference type="EMBL" id="PJF45251.1"/>
    </source>
</evidence>
<dbReference type="GO" id="GO:0004491">
    <property type="term" value="F:methylmalonate-semialdehyde dehydrogenase (acylating, NAD) activity"/>
    <property type="evidence" value="ECO:0007669"/>
    <property type="project" value="InterPro"/>
</dbReference>
<dbReference type="AlphaFoldDB" id="A0A2M8Q628"/>
<comment type="caution">
    <text evidence="2">The sequence shown here is derived from an EMBL/GenBank/DDBJ whole genome shotgun (WGS) entry which is preliminary data.</text>
</comment>
<organism evidence="2 3">
    <name type="scientific">Candidatus Thermofonsia Clade 3 bacterium</name>
    <dbReference type="NCBI Taxonomy" id="2364212"/>
    <lineage>
        <taxon>Bacteria</taxon>
        <taxon>Bacillati</taxon>
        <taxon>Chloroflexota</taxon>
        <taxon>Candidatus Thermofontia</taxon>
        <taxon>Candidatus Thermofonsia Clade 3</taxon>
    </lineage>
</organism>
<sequence length="99" mass="10534">IPGYERGYFLKPTIIADVPPSGTIARTEIFGPVLGVMRVETVEEAIALVNSGEYGNMACIFTSSGAAARKFRYEAEAGNIGVNIGVAAPMAFFPFSGWK</sequence>
<evidence type="ECO:0000259" key="1">
    <source>
        <dbReference type="Pfam" id="PF00171"/>
    </source>
</evidence>
<reference evidence="2 3" key="1">
    <citation type="submission" date="2017-11" db="EMBL/GenBank/DDBJ databases">
        <title>Evolution of Phototrophy in the Chloroflexi Phylum Driven by Horizontal Gene Transfer.</title>
        <authorList>
            <person name="Ward L.M."/>
            <person name="Hemp J."/>
            <person name="Shih P.M."/>
            <person name="Mcglynn S.E."/>
            <person name="Fischer W."/>
        </authorList>
    </citation>
    <scope>NUCLEOTIDE SEQUENCE [LARGE SCALE GENOMIC DNA]</scope>
    <source>
        <strain evidence="2">JP3_7</strain>
    </source>
</reference>
<dbReference type="InterPro" id="IPR010061">
    <property type="entry name" value="MeMal-semiAld_DH"/>
</dbReference>
<dbReference type="PANTHER" id="PTHR43866">
    <property type="entry name" value="MALONATE-SEMIALDEHYDE DEHYDROGENASE"/>
    <property type="match status" value="1"/>
</dbReference>
<feature type="domain" description="Aldehyde dehydrogenase" evidence="1">
    <location>
        <begin position="3"/>
        <end position="99"/>
    </location>
</feature>
<dbReference type="Proteomes" id="UP000230790">
    <property type="component" value="Unassembled WGS sequence"/>
</dbReference>